<evidence type="ECO:0000256" key="1">
    <source>
        <dbReference type="SAM" id="Phobius"/>
    </source>
</evidence>
<feature type="transmembrane region" description="Helical" evidence="1">
    <location>
        <begin position="7"/>
        <end position="29"/>
    </location>
</feature>
<dbReference type="EMBL" id="JALGBH010000002">
    <property type="protein sequence ID" value="MCJ0742846.1"/>
    <property type="molecule type" value="Genomic_DNA"/>
</dbReference>
<reference evidence="2" key="1">
    <citation type="submission" date="2022-03" db="EMBL/GenBank/DDBJ databases">
        <authorList>
            <person name="Woo C.Y."/>
        </authorList>
    </citation>
    <scope>NUCLEOTIDE SEQUENCE</scope>
    <source>
        <strain evidence="2">CYS-01</strain>
    </source>
</reference>
<comment type="caution">
    <text evidence="2">The sequence shown here is derived from an EMBL/GenBank/DDBJ whole genome shotgun (WGS) entry which is preliminary data.</text>
</comment>
<evidence type="ECO:0000313" key="2">
    <source>
        <dbReference type="EMBL" id="MCJ0742846.1"/>
    </source>
</evidence>
<accession>A0ABS9ZX13</accession>
<keyword evidence="1" id="KW-0812">Transmembrane</keyword>
<dbReference type="RefSeq" id="WP_243361678.1">
    <property type="nucleotide sequence ID" value="NZ_JALGBH010000002.1"/>
</dbReference>
<keyword evidence="1" id="KW-0472">Membrane</keyword>
<gene>
    <name evidence="2" type="ORF">MMF97_09000</name>
</gene>
<sequence>MLFLYRIILNLTVFLPNKIIICLLVTISFEGYSQNVIQGTIKDETGKIVNNINLILYPRTGENILGYGGVDERGRFTIKYPNVATDSIRLEIIGLAYERKILFLVSKSYQLVNVQVKTAVNTLPEIIIKDERPITKKSDTINYNIKSFANKNDRVIIDVIKNLPGIKVTESGQILYQNKAINKFYVEGQDLLEGRYNLTTNNLPVNAVDAVQILENHQPVRMLEGIEETDRAALNIKLNANARMKLIGNVNAGLGLSPFLRNNNVALLKFNQNMQYINAVKNNNVGVNLDKELNDLNLNLNTILSGGITQNLVNIIKAPTPPVNTERYTFNNNTLASSNQIFPLSKLFTLKYNIAYENDKLINNSDAITQVYLPSDTIVINENQTGYNTYHKLISRLGIEANTQKIFFKDIFNFQRIWSSEYNYISSNAVNQKLSNPFINLYNDFSSVIKIKNNLLGVNSYISYSDLPQYLNVTPGQYKKLLNNDQEYDGLLQKIQSRTFFLNNSVSFGKKINKLYVNNKLGVLANLQHLNNNLDLFTGDVIFSPTGSFQNDIERNQLKLYNETALTYRMKKASIVTILNISPTHLSNNDRGIKQSENEIFFNYSIRSKYDINQFFTNSLNITVQRDATYMSNASFVLQNYRSLVSYEIPLYKTWDKSINYSLNYKNIVTAMFANLGISFSRKNSNILMKSKFDQDLITQTAIVQDNPSDKLNFSGNVNKYYLSIKTGIDIGVNYAFTKFKEIQQGAINNFLNKTSKLTVRINTQPNKWLVLNHSLEFTRYKNTSKQNGNYIEYDPVHFFNQNCNLKASLFNDYTAKLNLEHYYNDAKYLKPVNYFFADFGIQKTLKKQKIDLSATLSNIFNVKNYTSYSYTNNYLLNSNYTLRGRTLLFKADFQF</sequence>
<protein>
    <recommendedName>
        <fullName evidence="4">TonB-dependent receptor</fullName>
    </recommendedName>
</protein>
<name>A0ABS9ZX13_9SPHI</name>
<organism evidence="2 3">
    <name type="scientific">Pedobacter montanisoli</name>
    <dbReference type="NCBI Taxonomy" id="2923277"/>
    <lineage>
        <taxon>Bacteria</taxon>
        <taxon>Pseudomonadati</taxon>
        <taxon>Bacteroidota</taxon>
        <taxon>Sphingobacteriia</taxon>
        <taxon>Sphingobacteriales</taxon>
        <taxon>Sphingobacteriaceae</taxon>
        <taxon>Pedobacter</taxon>
    </lineage>
</organism>
<keyword evidence="1" id="KW-1133">Transmembrane helix</keyword>
<proteinExistence type="predicted"/>
<dbReference type="Proteomes" id="UP001165460">
    <property type="component" value="Unassembled WGS sequence"/>
</dbReference>
<evidence type="ECO:0000313" key="3">
    <source>
        <dbReference type="Proteomes" id="UP001165460"/>
    </source>
</evidence>
<evidence type="ECO:0008006" key="4">
    <source>
        <dbReference type="Google" id="ProtNLM"/>
    </source>
</evidence>
<keyword evidence="3" id="KW-1185">Reference proteome</keyword>